<dbReference type="AlphaFoldDB" id="A0AAW1TUI4"/>
<sequence length="121" mass="13989">MKNIGHFRQTSIHAIWCSDLYKVQKQNKTRNYSPHSQDDIPEVLVEEVEKTLMEMKNGMAAGNDEITVELLKYAERTTWKVLAKTSTNCLSARRILQEWNGVNTIIIHKKGNKEDIKTTDQ</sequence>
<gene>
    <name evidence="1" type="ORF">WA026_015232</name>
</gene>
<accession>A0AAW1TUI4</accession>
<dbReference type="EMBL" id="JARQZJ010000008">
    <property type="protein sequence ID" value="KAK9871987.1"/>
    <property type="molecule type" value="Genomic_DNA"/>
</dbReference>
<dbReference type="Proteomes" id="UP001431783">
    <property type="component" value="Unassembled WGS sequence"/>
</dbReference>
<reference evidence="1 2" key="1">
    <citation type="submission" date="2023-03" db="EMBL/GenBank/DDBJ databases">
        <title>Genome insight into feeding habits of ladybird beetles.</title>
        <authorList>
            <person name="Li H.-S."/>
            <person name="Huang Y.-H."/>
            <person name="Pang H."/>
        </authorList>
    </citation>
    <scope>NUCLEOTIDE SEQUENCE [LARGE SCALE GENOMIC DNA]</scope>
    <source>
        <strain evidence="1">SYSU_2023b</strain>
        <tissue evidence="1">Whole body</tissue>
    </source>
</reference>
<evidence type="ECO:0000313" key="1">
    <source>
        <dbReference type="EMBL" id="KAK9871987.1"/>
    </source>
</evidence>
<name>A0AAW1TUI4_9CUCU</name>
<proteinExistence type="predicted"/>
<evidence type="ECO:0000313" key="2">
    <source>
        <dbReference type="Proteomes" id="UP001431783"/>
    </source>
</evidence>
<protein>
    <submittedName>
        <fullName evidence="1">Uncharacterized protein</fullName>
    </submittedName>
</protein>
<organism evidence="1 2">
    <name type="scientific">Henosepilachna vigintioctopunctata</name>
    <dbReference type="NCBI Taxonomy" id="420089"/>
    <lineage>
        <taxon>Eukaryota</taxon>
        <taxon>Metazoa</taxon>
        <taxon>Ecdysozoa</taxon>
        <taxon>Arthropoda</taxon>
        <taxon>Hexapoda</taxon>
        <taxon>Insecta</taxon>
        <taxon>Pterygota</taxon>
        <taxon>Neoptera</taxon>
        <taxon>Endopterygota</taxon>
        <taxon>Coleoptera</taxon>
        <taxon>Polyphaga</taxon>
        <taxon>Cucujiformia</taxon>
        <taxon>Coccinelloidea</taxon>
        <taxon>Coccinellidae</taxon>
        <taxon>Epilachninae</taxon>
        <taxon>Epilachnini</taxon>
        <taxon>Henosepilachna</taxon>
    </lineage>
</organism>
<keyword evidence="2" id="KW-1185">Reference proteome</keyword>
<comment type="caution">
    <text evidence="1">The sequence shown here is derived from an EMBL/GenBank/DDBJ whole genome shotgun (WGS) entry which is preliminary data.</text>
</comment>